<dbReference type="InterPro" id="IPR008844">
    <property type="entry name" value="Spore_GerAC-like"/>
</dbReference>
<dbReference type="RefSeq" id="WP_317981129.1">
    <property type="nucleotide sequence ID" value="NZ_BTCL01000016.1"/>
</dbReference>
<gene>
    <name evidence="10" type="ORF">PghCCS26_41700</name>
</gene>
<evidence type="ECO:0000256" key="6">
    <source>
        <dbReference type="ARBA" id="ARBA00023139"/>
    </source>
</evidence>
<comment type="caution">
    <text evidence="10">The sequence shown here is derived from an EMBL/GenBank/DDBJ whole genome shotgun (WGS) entry which is preliminary data.</text>
</comment>
<dbReference type="EMBL" id="BTCL01000016">
    <property type="protein sequence ID" value="GMK47041.1"/>
    <property type="molecule type" value="Genomic_DNA"/>
</dbReference>
<evidence type="ECO:0000313" key="10">
    <source>
        <dbReference type="EMBL" id="GMK47041.1"/>
    </source>
</evidence>
<dbReference type="Pfam" id="PF05504">
    <property type="entry name" value="Spore_GerAC"/>
    <property type="match status" value="1"/>
</dbReference>
<dbReference type="InterPro" id="IPR046953">
    <property type="entry name" value="Spore_GerAC-like_C"/>
</dbReference>
<dbReference type="Pfam" id="PF25198">
    <property type="entry name" value="Spore_GerAC_N"/>
    <property type="match status" value="1"/>
</dbReference>
<dbReference type="PROSITE" id="PS51257">
    <property type="entry name" value="PROKAR_LIPOPROTEIN"/>
    <property type="match status" value="1"/>
</dbReference>
<proteinExistence type="inferred from homology"/>
<keyword evidence="11" id="KW-1185">Reference proteome</keyword>
<sequence length="348" mass="39868">MERLNLSKLIFALLSLILLCGCWDIKAVNERSLPLVMGISKKNDEKYQVTLTLPVTRVKGKTRIITEKGESVSEVLGQLRSNVEDAIDYSQIRLILIDAPLAANHLEWRKMFHYLMSSKDIPSIALVAITDENIEQMFSKMSKQGLSGMALYDFFNKGAGWAPDVSSTRIWEVYQNLFSYTNDIAVPVVHSSQDTILKFKGSAVLKNGKVTANISPSENQLVRLFQHHHFIRNTENLGFATIFVVNSHLKNKPSITNHIPQVASDLFIKISILERDEGVSNSLVIDELEKRIEKRFNDMFKQTQINKTDIFSFGQLFRSRIPYDDLHSWRDKYYPKLIVNFRVHATME</sequence>
<accession>A0ABQ6NPN5</accession>
<organism evidence="10 11">
    <name type="scientific">Paenibacillus glycanilyticus</name>
    <dbReference type="NCBI Taxonomy" id="126569"/>
    <lineage>
        <taxon>Bacteria</taxon>
        <taxon>Bacillati</taxon>
        <taxon>Bacillota</taxon>
        <taxon>Bacilli</taxon>
        <taxon>Bacillales</taxon>
        <taxon>Paenibacillaceae</taxon>
        <taxon>Paenibacillus</taxon>
    </lineage>
</organism>
<evidence type="ECO:0000256" key="1">
    <source>
        <dbReference type="ARBA" id="ARBA00004635"/>
    </source>
</evidence>
<evidence type="ECO:0000256" key="4">
    <source>
        <dbReference type="ARBA" id="ARBA00022729"/>
    </source>
</evidence>
<evidence type="ECO:0000259" key="8">
    <source>
        <dbReference type="Pfam" id="PF05504"/>
    </source>
</evidence>
<evidence type="ECO:0000256" key="3">
    <source>
        <dbReference type="ARBA" id="ARBA00022544"/>
    </source>
</evidence>
<protein>
    <submittedName>
        <fullName evidence="10">Uncharacterized protein</fullName>
    </submittedName>
</protein>
<dbReference type="InterPro" id="IPR057336">
    <property type="entry name" value="GerAC_N"/>
</dbReference>
<dbReference type="PANTHER" id="PTHR35789:SF1">
    <property type="entry name" value="SPORE GERMINATION PROTEIN B3"/>
    <property type="match status" value="1"/>
</dbReference>
<comment type="similarity">
    <text evidence="2">Belongs to the GerABKC lipoprotein family.</text>
</comment>
<dbReference type="InterPro" id="IPR038501">
    <property type="entry name" value="Spore_GerAC_C_sf"/>
</dbReference>
<keyword evidence="4" id="KW-0732">Signal</keyword>
<dbReference type="NCBIfam" id="TIGR02887">
    <property type="entry name" value="spore_ger_x_C"/>
    <property type="match status" value="1"/>
</dbReference>
<evidence type="ECO:0000256" key="7">
    <source>
        <dbReference type="ARBA" id="ARBA00023288"/>
    </source>
</evidence>
<evidence type="ECO:0000256" key="5">
    <source>
        <dbReference type="ARBA" id="ARBA00023136"/>
    </source>
</evidence>
<evidence type="ECO:0000313" key="11">
    <source>
        <dbReference type="Proteomes" id="UP001285921"/>
    </source>
</evidence>
<keyword evidence="6" id="KW-0564">Palmitate</keyword>
<evidence type="ECO:0000259" key="9">
    <source>
        <dbReference type="Pfam" id="PF25198"/>
    </source>
</evidence>
<keyword evidence="3" id="KW-0309">Germination</keyword>
<comment type="subcellular location">
    <subcellularLocation>
        <location evidence="1">Membrane</location>
        <topology evidence="1">Lipid-anchor</topology>
    </subcellularLocation>
</comment>
<keyword evidence="7" id="KW-0449">Lipoprotein</keyword>
<dbReference type="Proteomes" id="UP001285921">
    <property type="component" value="Unassembled WGS sequence"/>
</dbReference>
<keyword evidence="5" id="KW-0472">Membrane</keyword>
<reference evidence="10 11" key="1">
    <citation type="submission" date="2023-05" db="EMBL/GenBank/DDBJ databases">
        <title>Draft genome of Paenibacillus sp. CCS26.</title>
        <authorList>
            <person name="Akita H."/>
            <person name="Shinto Y."/>
            <person name="Kimura Z."/>
        </authorList>
    </citation>
    <scope>NUCLEOTIDE SEQUENCE [LARGE SCALE GENOMIC DNA]</scope>
    <source>
        <strain evidence="10 11">CCS26</strain>
    </source>
</reference>
<evidence type="ECO:0000256" key="2">
    <source>
        <dbReference type="ARBA" id="ARBA00007886"/>
    </source>
</evidence>
<feature type="domain" description="Spore germination protein N-terminal" evidence="9">
    <location>
        <begin position="24"/>
        <end position="190"/>
    </location>
</feature>
<name>A0ABQ6NPN5_9BACL</name>
<dbReference type="Gene3D" id="3.30.300.210">
    <property type="entry name" value="Nutrient germinant receptor protein C, domain 3"/>
    <property type="match status" value="1"/>
</dbReference>
<feature type="domain" description="Spore germination GerAC-like C-terminal" evidence="8">
    <location>
        <begin position="200"/>
        <end position="347"/>
    </location>
</feature>
<dbReference type="PANTHER" id="PTHR35789">
    <property type="entry name" value="SPORE GERMINATION PROTEIN B3"/>
    <property type="match status" value="1"/>
</dbReference>